<dbReference type="AlphaFoldDB" id="A0A4Z1E820"/>
<organism evidence="1 2">
    <name type="scientific">Botrytis paeoniae</name>
    <dbReference type="NCBI Taxonomy" id="278948"/>
    <lineage>
        <taxon>Eukaryota</taxon>
        <taxon>Fungi</taxon>
        <taxon>Dikarya</taxon>
        <taxon>Ascomycota</taxon>
        <taxon>Pezizomycotina</taxon>
        <taxon>Leotiomycetes</taxon>
        <taxon>Helotiales</taxon>
        <taxon>Sclerotiniaceae</taxon>
        <taxon>Botrytis</taxon>
    </lineage>
</organism>
<gene>
    <name evidence="1" type="ORF">BPAE_1432g00010</name>
</gene>
<proteinExistence type="predicted"/>
<dbReference type="Proteomes" id="UP000297910">
    <property type="component" value="Unassembled WGS sequence"/>
</dbReference>
<keyword evidence="2" id="KW-1185">Reference proteome</keyword>
<dbReference type="EMBL" id="PQXI01001429">
    <property type="protein sequence ID" value="TGO07369.1"/>
    <property type="molecule type" value="Genomic_DNA"/>
</dbReference>
<reference evidence="1 2" key="1">
    <citation type="submission" date="2017-12" db="EMBL/GenBank/DDBJ databases">
        <title>Comparative genomics of Botrytis spp.</title>
        <authorList>
            <person name="Valero-Jimenez C.A."/>
            <person name="Tapia P."/>
            <person name="Veloso J."/>
            <person name="Silva-Moreno E."/>
            <person name="Staats M."/>
            <person name="Valdes J.H."/>
            <person name="Van Kan J.A.L."/>
        </authorList>
    </citation>
    <scope>NUCLEOTIDE SEQUENCE [LARGE SCALE GENOMIC DNA]</scope>
    <source>
        <strain evidence="1 2">Bp0003</strain>
    </source>
</reference>
<name>A0A4Z1E820_9HELO</name>
<comment type="caution">
    <text evidence="1">The sequence shown here is derived from an EMBL/GenBank/DDBJ whole genome shotgun (WGS) entry which is preliminary data.</text>
</comment>
<protein>
    <submittedName>
        <fullName evidence="1">Uncharacterized protein</fullName>
    </submittedName>
</protein>
<accession>A0A4Z1E820</accession>
<evidence type="ECO:0000313" key="1">
    <source>
        <dbReference type="EMBL" id="TGO07369.1"/>
    </source>
</evidence>
<sequence length="142" mass="16144">MTSQNSQIPRTCDNCGKIHSLSLCHVTLKCWNCSKKHLPSQEFCYICNGLTLPTFSRETTEEPKERIDWKTFLIANTDSSQIKSDQLRSAEIAIENDQYTAVLSAESLDTPYGMNKKKKTETWRREEAVVYKAGSGQDLGQF</sequence>
<evidence type="ECO:0000313" key="2">
    <source>
        <dbReference type="Proteomes" id="UP000297910"/>
    </source>
</evidence>